<dbReference type="PANTHER" id="PTHR30290">
    <property type="entry name" value="PERIPLASMIC BINDING COMPONENT OF ABC TRANSPORTER"/>
    <property type="match status" value="1"/>
</dbReference>
<dbReference type="PIRSF" id="PIRSF002741">
    <property type="entry name" value="MppA"/>
    <property type="match status" value="1"/>
</dbReference>
<dbReference type="GO" id="GO:1904680">
    <property type="term" value="F:peptide transmembrane transporter activity"/>
    <property type="evidence" value="ECO:0007669"/>
    <property type="project" value="TreeGrafter"/>
</dbReference>
<dbReference type="PANTHER" id="PTHR30290:SF38">
    <property type="entry name" value="D,D-DIPEPTIDE-BINDING PERIPLASMIC PROTEIN DDPA-RELATED"/>
    <property type="match status" value="1"/>
</dbReference>
<feature type="compositionally biased region" description="Low complexity" evidence="4">
    <location>
        <begin position="562"/>
        <end position="573"/>
    </location>
</feature>
<feature type="domain" description="Solute-binding protein family 5" evidence="5">
    <location>
        <begin position="98"/>
        <end position="447"/>
    </location>
</feature>
<evidence type="ECO:0000313" key="6">
    <source>
        <dbReference type="EMBL" id="SLK02395.1"/>
    </source>
</evidence>
<dbReference type="EMBL" id="FVZE01000004">
    <property type="protein sequence ID" value="SLK02395.1"/>
    <property type="molecule type" value="Genomic_DNA"/>
</dbReference>
<dbReference type="AlphaFoldDB" id="A0A1U6I2Z8"/>
<name>A0A1U6I2Z8_9SPHN</name>
<comment type="subcellular location">
    <subcellularLocation>
        <location evidence="1">Periplasm</location>
    </subcellularLocation>
</comment>
<evidence type="ECO:0000256" key="1">
    <source>
        <dbReference type="ARBA" id="ARBA00004418"/>
    </source>
</evidence>
<feature type="region of interest" description="Disordered" evidence="4">
    <location>
        <begin position="549"/>
        <end position="573"/>
    </location>
</feature>
<keyword evidence="7" id="KW-1185">Reference proteome</keyword>
<evidence type="ECO:0000259" key="5">
    <source>
        <dbReference type="Pfam" id="PF00496"/>
    </source>
</evidence>
<dbReference type="Gene3D" id="3.10.105.10">
    <property type="entry name" value="Dipeptide-binding Protein, Domain 3"/>
    <property type="match status" value="1"/>
</dbReference>
<evidence type="ECO:0000256" key="2">
    <source>
        <dbReference type="ARBA" id="ARBA00005695"/>
    </source>
</evidence>
<dbReference type="InterPro" id="IPR000914">
    <property type="entry name" value="SBP_5_dom"/>
</dbReference>
<accession>A0A1U6I2Z8</accession>
<organism evidence="6 7">
    <name type="scientific">Novosphingobium mathurense</name>
    <dbReference type="NCBI Taxonomy" id="428990"/>
    <lineage>
        <taxon>Bacteria</taxon>
        <taxon>Pseudomonadati</taxon>
        <taxon>Pseudomonadota</taxon>
        <taxon>Alphaproteobacteria</taxon>
        <taxon>Sphingomonadales</taxon>
        <taxon>Sphingomonadaceae</taxon>
        <taxon>Novosphingobium</taxon>
    </lineage>
</organism>
<gene>
    <name evidence="6" type="ORF">SAMN06295987_10481</name>
</gene>
<dbReference type="GO" id="GO:0030288">
    <property type="term" value="C:outer membrane-bounded periplasmic space"/>
    <property type="evidence" value="ECO:0007669"/>
    <property type="project" value="UniProtKB-ARBA"/>
</dbReference>
<dbReference type="InterPro" id="IPR039424">
    <property type="entry name" value="SBP_5"/>
</dbReference>
<proteinExistence type="inferred from homology"/>
<dbReference type="Gene3D" id="3.90.76.10">
    <property type="entry name" value="Dipeptide-binding Protein, Domain 1"/>
    <property type="match status" value="1"/>
</dbReference>
<evidence type="ECO:0000256" key="3">
    <source>
        <dbReference type="ARBA" id="ARBA00022729"/>
    </source>
</evidence>
<dbReference type="InterPro" id="IPR030678">
    <property type="entry name" value="Peptide/Ni-bd"/>
</dbReference>
<dbReference type="GO" id="GO:0043190">
    <property type="term" value="C:ATP-binding cassette (ABC) transporter complex"/>
    <property type="evidence" value="ECO:0007669"/>
    <property type="project" value="InterPro"/>
</dbReference>
<dbReference type="CDD" id="cd08513">
    <property type="entry name" value="PBP2_thermophilic_Hb8_like"/>
    <property type="match status" value="1"/>
</dbReference>
<comment type="similarity">
    <text evidence="2">Belongs to the bacterial solute-binding protein 5 family.</text>
</comment>
<protein>
    <submittedName>
        <fullName evidence="6">Peptide/nickel transport system substrate-binding protein</fullName>
    </submittedName>
</protein>
<dbReference type="Gene3D" id="3.40.190.10">
    <property type="entry name" value="Periplasmic binding protein-like II"/>
    <property type="match status" value="1"/>
</dbReference>
<dbReference type="Proteomes" id="UP000190989">
    <property type="component" value="Unassembled WGS sequence"/>
</dbReference>
<reference evidence="7" key="1">
    <citation type="submission" date="2017-02" db="EMBL/GenBank/DDBJ databases">
        <authorList>
            <person name="Varghese N."/>
            <person name="Submissions S."/>
        </authorList>
    </citation>
    <scope>NUCLEOTIDE SEQUENCE [LARGE SCALE GENOMIC DNA]</scope>
    <source>
        <strain evidence="7">SM117</strain>
    </source>
</reference>
<dbReference type="STRING" id="428990.SAMN06295987_10481"/>
<evidence type="ECO:0000313" key="7">
    <source>
        <dbReference type="Proteomes" id="UP000190989"/>
    </source>
</evidence>
<dbReference type="GO" id="GO:0015833">
    <property type="term" value="P:peptide transport"/>
    <property type="evidence" value="ECO:0007669"/>
    <property type="project" value="TreeGrafter"/>
</dbReference>
<dbReference type="Pfam" id="PF00496">
    <property type="entry name" value="SBP_bac_5"/>
    <property type="match status" value="1"/>
</dbReference>
<evidence type="ECO:0000256" key="4">
    <source>
        <dbReference type="SAM" id="MobiDB-lite"/>
    </source>
</evidence>
<sequence length="573" mass="64115">MTALAIGAGGLVAYNLLGKPETETEQSNSPAIGSSVNGRNKVVVGLSQEPTVFNPLMVHTEPDDGVLFSMFDALVRMDPKGIVRPNLAVEVPSLENGGISQDGLNWRVRLRDDVRWHDGRPFTAEDVKFTLELITNPDFRAWRTAGHTLVRDITVISPTELTWRMEQPFAPYLSFLTETFIVPRHMLEGEADPNAAPFNQAPVGTGAFKWGNRVPGDHLELVANPDYFGDGPYIDRLIFKYIPDVTVLYTQFKSGSVDLVGQVYISPDNYEEARRLPGKVVEPVLASSVESFYLNLGRPQFKELAVRQALFAALDREAIVGSLYHGVPVVTETFMPQQSFYYNPDLPRQEYDPGKARRILDDAGWVPGDDGIRVKNGVRLAFENSTTSGDHLREMVQQYLQQTFREIGAEMTIANLPPAVMWGDFWTQSRFDSVIVGSTYLIGADPDVTNRLHSKSIVIQGGSGSNNAQYVNKEVDALLEKGAQTFDPEERRAIYFRIQEIVRHDLPLLPMFQYKNVFGRSAEIKGFEANSNTRTESWNAASWYLADGRKKPKSDRNRPRTSRSSSLSRAMES</sequence>
<dbReference type="SUPFAM" id="SSF53850">
    <property type="entry name" value="Periplasmic binding protein-like II"/>
    <property type="match status" value="1"/>
</dbReference>
<keyword evidence="3" id="KW-0732">Signal</keyword>